<dbReference type="PROSITE" id="PS50991">
    <property type="entry name" value="PYR_CT"/>
    <property type="match status" value="1"/>
</dbReference>
<dbReference type="GO" id="GO:0006552">
    <property type="term" value="P:L-leucine catabolic process"/>
    <property type="evidence" value="ECO:0007669"/>
    <property type="project" value="TreeGrafter"/>
</dbReference>
<comment type="caution">
    <text evidence="5">The sequence shown here is derived from an EMBL/GenBank/DDBJ whole genome shotgun (WGS) entry which is preliminary data.</text>
</comment>
<protein>
    <submittedName>
        <fullName evidence="5">Hydroxymethylglutaryl-CoA lyase</fullName>
    </submittedName>
</protein>
<name>A0A934JX68_9BACT</name>
<dbReference type="NCBIfam" id="NF004283">
    <property type="entry name" value="PRK05692.1"/>
    <property type="match status" value="1"/>
</dbReference>
<accession>A0A934JX68</accession>
<feature type="domain" description="Pyruvate carboxyltransferase" evidence="4">
    <location>
        <begin position="1"/>
        <end position="266"/>
    </location>
</feature>
<gene>
    <name evidence="5" type="ORF">JF922_05170</name>
</gene>
<dbReference type="InterPro" id="IPR000891">
    <property type="entry name" value="PYR_CT"/>
</dbReference>
<keyword evidence="2" id="KW-0479">Metal-binding</keyword>
<organism evidence="5 6">
    <name type="scientific">Candidatus Nephthysia bennettiae</name>
    <dbReference type="NCBI Taxonomy" id="3127016"/>
    <lineage>
        <taxon>Bacteria</taxon>
        <taxon>Bacillati</taxon>
        <taxon>Candidatus Dormiibacterota</taxon>
        <taxon>Candidatus Dormibacteria</taxon>
        <taxon>Candidatus Dormibacterales</taxon>
        <taxon>Candidatus Dormibacteraceae</taxon>
        <taxon>Candidatus Nephthysia</taxon>
    </lineage>
</organism>
<keyword evidence="6" id="KW-1185">Reference proteome</keyword>
<proteinExistence type="inferred from homology"/>
<evidence type="ECO:0000313" key="5">
    <source>
        <dbReference type="EMBL" id="MBJ7597461.1"/>
    </source>
</evidence>
<dbReference type="RefSeq" id="WP_338199699.1">
    <property type="nucleotide sequence ID" value="NZ_JAEKNR010000061.1"/>
</dbReference>
<dbReference type="PANTHER" id="PTHR42738">
    <property type="entry name" value="HYDROXYMETHYLGLUTARYL-COA LYASE"/>
    <property type="match status" value="1"/>
</dbReference>
<dbReference type="Gene3D" id="3.20.20.70">
    <property type="entry name" value="Aldolase class I"/>
    <property type="match status" value="1"/>
</dbReference>
<dbReference type="GO" id="GO:0004419">
    <property type="term" value="F:hydroxymethylglutaryl-CoA lyase activity"/>
    <property type="evidence" value="ECO:0007669"/>
    <property type="project" value="TreeGrafter"/>
</dbReference>
<dbReference type="CDD" id="cd07938">
    <property type="entry name" value="DRE_TIM_HMGL"/>
    <property type="match status" value="1"/>
</dbReference>
<dbReference type="GO" id="GO:0046872">
    <property type="term" value="F:metal ion binding"/>
    <property type="evidence" value="ECO:0007669"/>
    <property type="project" value="UniProtKB-KW"/>
</dbReference>
<evidence type="ECO:0000256" key="3">
    <source>
        <dbReference type="ARBA" id="ARBA00023239"/>
    </source>
</evidence>
<sequence>MIVCDVGPRDGLQNEARTLPSAVRAQLCDRLAAAGVPRVEAVSFVNPKLVPQMADAEEVIAAAHRGPGTVLAGLVLNERGLERALAAGVDEVHYAFPVTETFAQRNQNTTVEGGLATGRRLVASCRERGVRVTVTLIVAFGCPFEGRVDPAHVLRVAEGVMEQPPDELALADTIGVAVPTQVAGLVGAVRGLGAVVGGHFHNTRNTGLANAAAALEAGASVLDASLGGTGGCPFAPRATGNIPTEDLVYMLHGMGIPTGIDLGALIEASRWLGEQLGKELPAMLPKAGDFAAVSGSPE</sequence>
<keyword evidence="3 5" id="KW-0456">Lyase</keyword>
<dbReference type="AlphaFoldDB" id="A0A934JX68"/>
<dbReference type="Proteomes" id="UP000612893">
    <property type="component" value="Unassembled WGS sequence"/>
</dbReference>
<dbReference type="PANTHER" id="PTHR42738:SF7">
    <property type="entry name" value="HYDROXYMETHYLGLUTARYL-COA LYASE"/>
    <property type="match status" value="1"/>
</dbReference>
<evidence type="ECO:0000259" key="4">
    <source>
        <dbReference type="PROSITE" id="PS50991"/>
    </source>
</evidence>
<dbReference type="EMBL" id="JAEKNR010000061">
    <property type="protein sequence ID" value="MBJ7597461.1"/>
    <property type="molecule type" value="Genomic_DNA"/>
</dbReference>
<reference evidence="5" key="1">
    <citation type="submission" date="2020-10" db="EMBL/GenBank/DDBJ databases">
        <title>Ca. Dormibacterota MAGs.</title>
        <authorList>
            <person name="Montgomery K."/>
        </authorList>
    </citation>
    <scope>NUCLEOTIDE SEQUENCE [LARGE SCALE GENOMIC DNA]</scope>
    <source>
        <strain evidence="5">SC8812_S17_10</strain>
    </source>
</reference>
<evidence type="ECO:0000256" key="2">
    <source>
        <dbReference type="ARBA" id="ARBA00022723"/>
    </source>
</evidence>
<dbReference type="SUPFAM" id="SSF51569">
    <property type="entry name" value="Aldolase"/>
    <property type="match status" value="1"/>
</dbReference>
<evidence type="ECO:0000313" key="6">
    <source>
        <dbReference type="Proteomes" id="UP000612893"/>
    </source>
</evidence>
<dbReference type="InterPro" id="IPR043594">
    <property type="entry name" value="HMGL"/>
</dbReference>
<dbReference type="Pfam" id="PF00682">
    <property type="entry name" value="HMGL-like"/>
    <property type="match status" value="1"/>
</dbReference>
<dbReference type="InterPro" id="IPR013785">
    <property type="entry name" value="Aldolase_TIM"/>
</dbReference>
<dbReference type="GO" id="GO:0046951">
    <property type="term" value="P:ketone body biosynthetic process"/>
    <property type="evidence" value="ECO:0007669"/>
    <property type="project" value="TreeGrafter"/>
</dbReference>
<evidence type="ECO:0000256" key="1">
    <source>
        <dbReference type="ARBA" id="ARBA00009405"/>
    </source>
</evidence>
<comment type="similarity">
    <text evidence="1">Belongs to the HMG-CoA lyase family.</text>
</comment>